<dbReference type="EMBL" id="MU970050">
    <property type="protein sequence ID" value="KAK9324387.1"/>
    <property type="molecule type" value="Genomic_DNA"/>
</dbReference>
<proteinExistence type="predicted"/>
<protein>
    <submittedName>
        <fullName evidence="1">WD40-repeat-containing domain protein</fullName>
    </submittedName>
</protein>
<dbReference type="Proteomes" id="UP001489719">
    <property type="component" value="Unassembled WGS sequence"/>
</dbReference>
<sequence length="449" mass="49328">MGTMSEEYILYGTAASGSKADGLLAICKLNTSTPIRTFKQNGSYCNRIAVLDSRILSSQSDRPVIHSYSIRKEAPMQKLILQEKLSCIAASHSSKYLAAGTHSGKFILWELDSGACLIYKEIHYGSINCLVFSQDDSVLFSAGSDARIYSWRTLDLCNAHSNYNDLQPLATANQHSLEVTGLYCGYGGILDSRLYSISLDGSCRVWNASDLRLQTTFVFKESLLSIVVDPAERAIYAGCDNGVIYQVDLYRQPREGAGLLEYTGGLQRIVDVSSESTMKFAQHTDKILSLDLSFDGTLLVSGSQDGTVIVWDVSTHQVMKNIKPGRGPVYVVRVLENLHSEHYTRQESLGFSYNTTYTFNNDVWIAVPESDESNVRYSISETALIGSEPMAHVDSGEGIPTMIQGASGSEDMQAKVEKLSTAYNALWQAYTAAVGMSENGDYEDLANPK</sequence>
<keyword evidence="2" id="KW-1185">Reference proteome</keyword>
<evidence type="ECO:0000313" key="1">
    <source>
        <dbReference type="EMBL" id="KAK9324387.1"/>
    </source>
</evidence>
<organism evidence="1 2">
    <name type="scientific">Lipomyces orientalis</name>
    <dbReference type="NCBI Taxonomy" id="1233043"/>
    <lineage>
        <taxon>Eukaryota</taxon>
        <taxon>Fungi</taxon>
        <taxon>Dikarya</taxon>
        <taxon>Ascomycota</taxon>
        <taxon>Saccharomycotina</taxon>
        <taxon>Lipomycetes</taxon>
        <taxon>Lipomycetales</taxon>
        <taxon>Lipomycetaceae</taxon>
        <taxon>Lipomyces</taxon>
    </lineage>
</organism>
<reference evidence="2" key="1">
    <citation type="journal article" date="2024" name="Front. Bioeng. Biotechnol.">
        <title>Genome-scale model development and genomic sequencing of the oleaginous clade Lipomyces.</title>
        <authorList>
            <person name="Czajka J.J."/>
            <person name="Han Y."/>
            <person name="Kim J."/>
            <person name="Mondo S.J."/>
            <person name="Hofstad B.A."/>
            <person name="Robles A."/>
            <person name="Haridas S."/>
            <person name="Riley R."/>
            <person name="LaButti K."/>
            <person name="Pangilinan J."/>
            <person name="Andreopoulos W."/>
            <person name="Lipzen A."/>
            <person name="Yan J."/>
            <person name="Wang M."/>
            <person name="Ng V."/>
            <person name="Grigoriev I.V."/>
            <person name="Spatafora J.W."/>
            <person name="Magnuson J.K."/>
            <person name="Baker S.E."/>
            <person name="Pomraning K.R."/>
        </authorList>
    </citation>
    <scope>NUCLEOTIDE SEQUENCE [LARGE SCALE GENOMIC DNA]</scope>
    <source>
        <strain evidence="2">CBS 10300</strain>
    </source>
</reference>
<accession>A0ACC3TU25</accession>
<name>A0ACC3TU25_9ASCO</name>
<gene>
    <name evidence="1" type="ORF">V1517DRAFT_317352</name>
</gene>
<evidence type="ECO:0000313" key="2">
    <source>
        <dbReference type="Proteomes" id="UP001489719"/>
    </source>
</evidence>
<comment type="caution">
    <text evidence="1">The sequence shown here is derived from an EMBL/GenBank/DDBJ whole genome shotgun (WGS) entry which is preliminary data.</text>
</comment>